<dbReference type="InterPro" id="IPR020846">
    <property type="entry name" value="MFS_dom"/>
</dbReference>
<evidence type="ECO:0000256" key="6">
    <source>
        <dbReference type="SAM" id="Phobius"/>
    </source>
</evidence>
<evidence type="ECO:0000256" key="5">
    <source>
        <dbReference type="ARBA" id="ARBA00023136"/>
    </source>
</evidence>
<feature type="transmembrane region" description="Helical" evidence="6">
    <location>
        <begin position="282"/>
        <end position="302"/>
    </location>
</feature>
<organism evidence="8 9">
    <name type="scientific">Dothidotthia symphoricarpi CBS 119687</name>
    <dbReference type="NCBI Taxonomy" id="1392245"/>
    <lineage>
        <taxon>Eukaryota</taxon>
        <taxon>Fungi</taxon>
        <taxon>Dikarya</taxon>
        <taxon>Ascomycota</taxon>
        <taxon>Pezizomycotina</taxon>
        <taxon>Dothideomycetes</taxon>
        <taxon>Pleosporomycetidae</taxon>
        <taxon>Pleosporales</taxon>
        <taxon>Dothidotthiaceae</taxon>
        <taxon>Dothidotthia</taxon>
    </lineage>
</organism>
<dbReference type="GO" id="GO:0016020">
    <property type="term" value="C:membrane"/>
    <property type="evidence" value="ECO:0007669"/>
    <property type="project" value="UniProtKB-SubCell"/>
</dbReference>
<evidence type="ECO:0000256" key="4">
    <source>
        <dbReference type="ARBA" id="ARBA00022989"/>
    </source>
</evidence>
<dbReference type="GeneID" id="54406172"/>
<evidence type="ECO:0000256" key="3">
    <source>
        <dbReference type="ARBA" id="ARBA00022692"/>
    </source>
</evidence>
<evidence type="ECO:0000313" key="8">
    <source>
        <dbReference type="EMBL" id="KAF2131155.1"/>
    </source>
</evidence>
<feature type="transmembrane region" description="Helical" evidence="6">
    <location>
        <begin position="178"/>
        <end position="200"/>
    </location>
</feature>
<keyword evidence="4 6" id="KW-1133">Transmembrane helix</keyword>
<keyword evidence="2" id="KW-0813">Transport</keyword>
<feature type="transmembrane region" description="Helical" evidence="6">
    <location>
        <begin position="372"/>
        <end position="393"/>
    </location>
</feature>
<keyword evidence="5 6" id="KW-0472">Membrane</keyword>
<proteinExistence type="predicted"/>
<evidence type="ECO:0000259" key="7">
    <source>
        <dbReference type="PROSITE" id="PS50850"/>
    </source>
</evidence>
<evidence type="ECO:0000313" key="9">
    <source>
        <dbReference type="Proteomes" id="UP000799771"/>
    </source>
</evidence>
<dbReference type="InterPro" id="IPR036259">
    <property type="entry name" value="MFS_trans_sf"/>
</dbReference>
<dbReference type="InterPro" id="IPR011701">
    <property type="entry name" value="MFS"/>
</dbReference>
<dbReference type="RefSeq" id="XP_033525542.1">
    <property type="nucleotide sequence ID" value="XM_033665740.1"/>
</dbReference>
<feature type="domain" description="Major facilitator superfamily (MFS) profile" evidence="7">
    <location>
        <begin position="52"/>
        <end position="479"/>
    </location>
</feature>
<feature type="transmembrane region" description="Helical" evidence="6">
    <location>
        <begin position="434"/>
        <end position="459"/>
    </location>
</feature>
<feature type="transmembrane region" description="Helical" evidence="6">
    <location>
        <begin position="212"/>
        <end position="234"/>
    </location>
</feature>
<feature type="transmembrane region" description="Helical" evidence="6">
    <location>
        <begin position="405"/>
        <end position="422"/>
    </location>
</feature>
<comment type="subcellular location">
    <subcellularLocation>
        <location evidence="1">Membrane</location>
        <topology evidence="1">Multi-pass membrane protein</topology>
    </subcellularLocation>
</comment>
<accession>A0A6A6AJ80</accession>
<dbReference type="EMBL" id="ML977503">
    <property type="protein sequence ID" value="KAF2131155.1"/>
    <property type="molecule type" value="Genomic_DNA"/>
</dbReference>
<evidence type="ECO:0000256" key="2">
    <source>
        <dbReference type="ARBA" id="ARBA00022448"/>
    </source>
</evidence>
<dbReference type="OrthoDB" id="2250022at2759"/>
<evidence type="ECO:0000256" key="1">
    <source>
        <dbReference type="ARBA" id="ARBA00004141"/>
    </source>
</evidence>
<dbReference type="PANTHER" id="PTHR43791">
    <property type="entry name" value="PERMEASE-RELATED"/>
    <property type="match status" value="1"/>
</dbReference>
<dbReference type="PROSITE" id="PS50850">
    <property type="entry name" value="MFS"/>
    <property type="match status" value="1"/>
</dbReference>
<dbReference type="PANTHER" id="PTHR43791:SF12">
    <property type="entry name" value="MAJOR FACILITATOR SUPERFAMILY (MFS) PROFILE DOMAIN-CONTAINING PROTEIN"/>
    <property type="match status" value="1"/>
</dbReference>
<feature type="transmembrane region" description="Helical" evidence="6">
    <location>
        <begin position="119"/>
        <end position="136"/>
    </location>
</feature>
<keyword evidence="3 6" id="KW-0812">Transmembrane</keyword>
<feature type="transmembrane region" description="Helical" evidence="6">
    <location>
        <begin position="314"/>
        <end position="334"/>
    </location>
</feature>
<dbReference type="Proteomes" id="UP000799771">
    <property type="component" value="Unassembled WGS sequence"/>
</dbReference>
<name>A0A6A6AJ80_9PLEO</name>
<dbReference type="SUPFAM" id="SSF103473">
    <property type="entry name" value="MFS general substrate transporter"/>
    <property type="match status" value="1"/>
</dbReference>
<protein>
    <submittedName>
        <fullName evidence="8">MFS general substrate transporter</fullName>
    </submittedName>
</protein>
<dbReference type="GO" id="GO:0022857">
    <property type="term" value="F:transmembrane transporter activity"/>
    <property type="evidence" value="ECO:0007669"/>
    <property type="project" value="InterPro"/>
</dbReference>
<sequence length="479" mass="52940">MQKEKSDVVMLEQTQTHDEEILKPGPKLDYSGAAEKTDPREIALVKKLDRWILPMLWSMYWLNYLDRNAIALARLDDLEEDLNLDSTQYQTCVSILFVGYLLGQIPSNMFLTRTRPSRYMGTAMMVWAIVSAMTALSKDFKGLLLTRFFLGVTEAPYYPGAVYILSSFYTRKEVATRIAILYTGNILATAFAGLIAAGIFHGLGDVAGITGWQWLFILQGAVTFVIAIVGFFLLPDYPHNTKWLTPDERILATSRMAADTVGAKGDTSVWAGFSQAAKDPMVWIFAIMAHMHLAANGFKNFFPTVVATLGFNKTITLALTCPPYLVAGAVTIAVSWSSGKFNERTWHITISKCVAIFGFGLACADIGTAGRYVAMCIFTIGTYGVNSLILGWCGSTCGQTPEKKAVAIGIVTTVMNASFIWTPYLWPKSDGPRYIIALSSSAAFSFATFALAWLAKIIFVRKNKALRESNDETMTFYVY</sequence>
<feature type="transmembrane region" description="Helical" evidence="6">
    <location>
        <begin position="346"/>
        <end position="366"/>
    </location>
</feature>
<reference evidence="8" key="1">
    <citation type="journal article" date="2020" name="Stud. Mycol.">
        <title>101 Dothideomycetes genomes: a test case for predicting lifestyles and emergence of pathogens.</title>
        <authorList>
            <person name="Haridas S."/>
            <person name="Albert R."/>
            <person name="Binder M."/>
            <person name="Bloem J."/>
            <person name="Labutti K."/>
            <person name="Salamov A."/>
            <person name="Andreopoulos B."/>
            <person name="Baker S."/>
            <person name="Barry K."/>
            <person name="Bills G."/>
            <person name="Bluhm B."/>
            <person name="Cannon C."/>
            <person name="Castanera R."/>
            <person name="Culley D."/>
            <person name="Daum C."/>
            <person name="Ezra D."/>
            <person name="Gonzalez J."/>
            <person name="Henrissat B."/>
            <person name="Kuo A."/>
            <person name="Liang C."/>
            <person name="Lipzen A."/>
            <person name="Lutzoni F."/>
            <person name="Magnuson J."/>
            <person name="Mondo S."/>
            <person name="Nolan M."/>
            <person name="Ohm R."/>
            <person name="Pangilinan J."/>
            <person name="Park H.-J."/>
            <person name="Ramirez L."/>
            <person name="Alfaro M."/>
            <person name="Sun H."/>
            <person name="Tritt A."/>
            <person name="Yoshinaga Y."/>
            <person name="Zwiers L.-H."/>
            <person name="Turgeon B."/>
            <person name="Goodwin S."/>
            <person name="Spatafora J."/>
            <person name="Crous P."/>
            <person name="Grigoriev I."/>
        </authorList>
    </citation>
    <scope>NUCLEOTIDE SEQUENCE</scope>
    <source>
        <strain evidence="8">CBS 119687</strain>
    </source>
</reference>
<dbReference type="FunFam" id="1.20.1250.20:FF:000057">
    <property type="entry name" value="MFS general substrate transporter"/>
    <property type="match status" value="1"/>
</dbReference>
<keyword evidence="9" id="KW-1185">Reference proteome</keyword>
<feature type="transmembrane region" description="Helical" evidence="6">
    <location>
        <begin position="148"/>
        <end position="166"/>
    </location>
</feature>
<dbReference type="Pfam" id="PF07690">
    <property type="entry name" value="MFS_1"/>
    <property type="match status" value="1"/>
</dbReference>
<dbReference type="FunFam" id="1.20.1250.20:FF:000013">
    <property type="entry name" value="MFS general substrate transporter"/>
    <property type="match status" value="1"/>
</dbReference>
<dbReference type="Gene3D" id="1.20.1250.20">
    <property type="entry name" value="MFS general substrate transporter like domains"/>
    <property type="match status" value="2"/>
</dbReference>
<gene>
    <name evidence="8" type="ORF">P153DRAFT_337461</name>
</gene>
<dbReference type="AlphaFoldDB" id="A0A6A6AJ80"/>